<evidence type="ECO:0000256" key="5">
    <source>
        <dbReference type="ARBA" id="ARBA00023163"/>
    </source>
</evidence>
<gene>
    <name evidence="11" type="primary">tmoS1</name>
    <name evidence="11" type="ORF">ING2E5A_0272</name>
</gene>
<keyword evidence="7" id="KW-0472">Membrane</keyword>
<organism evidence="11 12">
    <name type="scientific">Petrimonas mucosa</name>
    <dbReference type="NCBI Taxonomy" id="1642646"/>
    <lineage>
        <taxon>Bacteria</taxon>
        <taxon>Pseudomonadati</taxon>
        <taxon>Bacteroidota</taxon>
        <taxon>Bacteroidia</taxon>
        <taxon>Bacteroidales</taxon>
        <taxon>Dysgonomonadaceae</taxon>
        <taxon>Petrimonas</taxon>
    </lineage>
</organism>
<dbReference type="FunFam" id="1.10.287.130:FF:000045">
    <property type="entry name" value="Two-component system sensor histidine kinase/response regulator"/>
    <property type="match status" value="1"/>
</dbReference>
<keyword evidence="7" id="KW-0812">Transmembrane</keyword>
<dbReference type="InterPro" id="IPR018060">
    <property type="entry name" value="HTH_AraC"/>
</dbReference>
<dbReference type="Pfam" id="PF02518">
    <property type="entry name" value="HATPase_c"/>
    <property type="match status" value="1"/>
</dbReference>
<feature type="transmembrane region" description="Helical" evidence="7">
    <location>
        <begin position="916"/>
        <end position="936"/>
    </location>
</feature>
<dbReference type="InterPro" id="IPR013783">
    <property type="entry name" value="Ig-like_fold"/>
</dbReference>
<comment type="catalytic activity">
    <reaction evidence="1">
        <text>ATP + protein L-histidine = ADP + protein N-phospho-L-histidine.</text>
        <dbReference type="EC" id="2.7.13.3"/>
    </reaction>
</comment>
<dbReference type="PANTHER" id="PTHR43547">
    <property type="entry name" value="TWO-COMPONENT HISTIDINE KINASE"/>
    <property type="match status" value="1"/>
</dbReference>
<dbReference type="InterPro" id="IPR011123">
    <property type="entry name" value="Y_Y_Y"/>
</dbReference>
<evidence type="ECO:0000259" key="8">
    <source>
        <dbReference type="PROSITE" id="PS01124"/>
    </source>
</evidence>
<dbReference type="CDD" id="cd00146">
    <property type="entry name" value="PKD"/>
    <property type="match status" value="1"/>
</dbReference>
<evidence type="ECO:0000256" key="3">
    <source>
        <dbReference type="ARBA" id="ARBA00022553"/>
    </source>
</evidence>
<dbReference type="Gene3D" id="1.10.10.60">
    <property type="entry name" value="Homeodomain-like"/>
    <property type="match status" value="2"/>
</dbReference>
<dbReference type="CDD" id="cd00082">
    <property type="entry name" value="HisKA"/>
    <property type="match status" value="1"/>
</dbReference>
<dbReference type="GO" id="GO:0043565">
    <property type="term" value="F:sequence-specific DNA binding"/>
    <property type="evidence" value="ECO:0007669"/>
    <property type="project" value="InterPro"/>
</dbReference>
<feature type="modified residue" description="4-aspartylphosphate" evidence="6">
    <location>
        <position position="1268"/>
    </location>
</feature>
<evidence type="ECO:0000259" key="9">
    <source>
        <dbReference type="PROSITE" id="PS50109"/>
    </source>
</evidence>
<dbReference type="STRING" id="1642646.ING2E5A_0272"/>
<dbReference type="PROSITE" id="PS01124">
    <property type="entry name" value="HTH_ARAC_FAMILY_2"/>
    <property type="match status" value="1"/>
</dbReference>
<dbReference type="Gene3D" id="3.40.50.2300">
    <property type="match status" value="1"/>
</dbReference>
<dbReference type="InterPro" id="IPR015943">
    <property type="entry name" value="WD40/YVTN_repeat-like_dom_sf"/>
</dbReference>
<dbReference type="InterPro" id="IPR001789">
    <property type="entry name" value="Sig_transdc_resp-reg_receiver"/>
</dbReference>
<dbReference type="PROSITE" id="PS50109">
    <property type="entry name" value="HIS_KIN"/>
    <property type="match status" value="1"/>
</dbReference>
<dbReference type="SUPFAM" id="SSF55874">
    <property type="entry name" value="ATPase domain of HSP90 chaperone/DNA topoisomerase II/histidine kinase"/>
    <property type="match status" value="1"/>
</dbReference>
<keyword evidence="7" id="KW-1133">Transmembrane helix</keyword>
<dbReference type="SMART" id="SM00342">
    <property type="entry name" value="HTH_ARAC"/>
    <property type="match status" value="1"/>
</dbReference>
<dbReference type="SUPFAM" id="SSF46689">
    <property type="entry name" value="Homeodomain-like"/>
    <property type="match status" value="1"/>
</dbReference>
<evidence type="ECO:0000313" key="12">
    <source>
        <dbReference type="Proteomes" id="UP000178485"/>
    </source>
</evidence>
<dbReference type="SMART" id="SM00388">
    <property type="entry name" value="HisKA"/>
    <property type="match status" value="1"/>
</dbReference>
<keyword evidence="12" id="KW-1185">Reference proteome</keyword>
<dbReference type="Pfam" id="PF00072">
    <property type="entry name" value="Response_reg"/>
    <property type="match status" value="1"/>
</dbReference>
<feature type="domain" description="HTH araC/xylS-type" evidence="8">
    <location>
        <begin position="1376"/>
        <end position="1475"/>
    </location>
</feature>
<dbReference type="InterPro" id="IPR036097">
    <property type="entry name" value="HisK_dim/P_sf"/>
</dbReference>
<evidence type="ECO:0000256" key="7">
    <source>
        <dbReference type="SAM" id="Phobius"/>
    </source>
</evidence>
<accession>A0A1G4G3Q1</accession>
<feature type="domain" description="Histidine kinase" evidence="9">
    <location>
        <begin position="962"/>
        <end position="1175"/>
    </location>
</feature>
<dbReference type="FunFam" id="2.60.40.10:FF:000791">
    <property type="entry name" value="Two-component system sensor histidine kinase/response regulator"/>
    <property type="match status" value="1"/>
</dbReference>
<dbReference type="InterPro" id="IPR003661">
    <property type="entry name" value="HisK_dim/P_dom"/>
</dbReference>
<keyword evidence="4" id="KW-0805">Transcription regulation</keyword>
<dbReference type="PRINTS" id="PR00344">
    <property type="entry name" value="BCTRLSENSOR"/>
</dbReference>
<dbReference type="SUPFAM" id="SSF52172">
    <property type="entry name" value="CheY-like"/>
    <property type="match status" value="1"/>
</dbReference>
<dbReference type="EC" id="2.7.13.3" evidence="2"/>
<dbReference type="PROSITE" id="PS50110">
    <property type="entry name" value="RESPONSE_REGULATORY"/>
    <property type="match status" value="1"/>
</dbReference>
<dbReference type="Gene3D" id="2.60.40.10">
    <property type="entry name" value="Immunoglobulins"/>
    <property type="match status" value="1"/>
</dbReference>
<dbReference type="Gene3D" id="1.10.287.130">
    <property type="match status" value="1"/>
</dbReference>
<evidence type="ECO:0000256" key="1">
    <source>
        <dbReference type="ARBA" id="ARBA00000085"/>
    </source>
</evidence>
<dbReference type="CDD" id="cd17574">
    <property type="entry name" value="REC_OmpR"/>
    <property type="match status" value="1"/>
</dbReference>
<dbReference type="InterPro" id="IPR036890">
    <property type="entry name" value="HATPase_C_sf"/>
</dbReference>
<dbReference type="EMBL" id="LT608328">
    <property type="protein sequence ID" value="SCM55351.1"/>
    <property type="molecule type" value="Genomic_DNA"/>
</dbReference>
<dbReference type="Gene3D" id="3.30.565.10">
    <property type="entry name" value="Histidine kinase-like ATPase, C-terminal domain"/>
    <property type="match status" value="1"/>
</dbReference>
<dbReference type="Pfam" id="PF12833">
    <property type="entry name" value="HTH_18"/>
    <property type="match status" value="1"/>
</dbReference>
<dbReference type="InterPro" id="IPR009057">
    <property type="entry name" value="Homeodomain-like_sf"/>
</dbReference>
<dbReference type="KEGG" id="pmuc:ING2E5A_0272"/>
<dbReference type="SUPFAM" id="SSF63829">
    <property type="entry name" value="Calcium-dependent phosphotriesterase"/>
    <property type="match status" value="3"/>
</dbReference>
<evidence type="ECO:0000256" key="2">
    <source>
        <dbReference type="ARBA" id="ARBA00012438"/>
    </source>
</evidence>
<dbReference type="InterPro" id="IPR005467">
    <property type="entry name" value="His_kinase_dom"/>
</dbReference>
<dbReference type="Proteomes" id="UP000178485">
    <property type="component" value="Chromosome i"/>
</dbReference>
<dbReference type="Pfam" id="PF07494">
    <property type="entry name" value="Reg_prop"/>
    <property type="match status" value="3"/>
</dbReference>
<dbReference type="InterPro" id="IPR003594">
    <property type="entry name" value="HATPase_dom"/>
</dbReference>
<evidence type="ECO:0000256" key="4">
    <source>
        <dbReference type="ARBA" id="ARBA00023015"/>
    </source>
</evidence>
<dbReference type="GO" id="GO:0003700">
    <property type="term" value="F:DNA-binding transcription factor activity"/>
    <property type="evidence" value="ECO:0007669"/>
    <property type="project" value="InterPro"/>
</dbReference>
<dbReference type="SMART" id="SM00448">
    <property type="entry name" value="REC"/>
    <property type="match status" value="1"/>
</dbReference>
<sequence>MYICASRNISMKNRATILLLILPVVFTLKAQPDAYFVHYGPEDGLPQHTVTDILQDRSGFMWFSTWDGLSRFDGYTFATYRLPGNSNIASQSSRIDHLFEDRYRNIWALTYDSHAYRFDIETESFCGIGSVAALEGHPFSASNIIPMEGGNVWLLSQEDGCIVVTDSLLNVEVYHPRYGNLTDRRVNGVYEDREGNSWILTGKGITLLVAGESTPLFYFHHASITPYRDPYPFHCVSELDDEIWFGADKGIIWRYDKQRKYFRPLDTGLGSNLIAIEAISTEKIALVSSRGGFAIYNTHDGSMELYNRQTLPEMSASEIFTTYVDGNRNLWIETDRLGVAKFNPYTRRYLHFSPYIESTETTVFPPNFFIFEDKEGRLWVHPRGGGFSYYNRDLDQLVPFYNEPFSPTWMFSNMMHSAYSDRQGNLWMCTRSHGLEKVIFFDDTQFRSIQLNDNIHSTICNDVRPIFEDSRGMIWAATKDGIIHLYDNSLQEKGILTEKGTIGKGRPLKGIAYCIMEDSRHNIWIGSKGEGVYRLTPGPEGNNFDILHIRHEPDNVNSLSDNQVYTIHEDREGNIWIGTFGGGINLIPGGKVGETVLHHSNGLGSYPYSIGDQVRIINSDRFGNICVGTTLGLIMFKPDLQRPDRIDYKVYVHRNGHGGTVGANDIMDICTTRTGETFVGTFGGGISRIAETDSLGFPLTFETFDSSHGLPSNIILSLQEDHNGNIWVASEGGLTKFNRTSGSFENYSEMKRLMKRNNFSENARCALRDGRILFGYSHGMVLFDPGLVKNNTFNPTLALVQFRLFNRVVPISTDGPLRRNIHLTRRLELKHNQNFFSIEFAALDYIDPDNIYYAYKLDGFDKEWIFSGNQRIANYTNLSPGKYLFRVKSTNSDGVWADNERMLTIEVLSPFWATGWAYLCYFILFGIILFVTYRILYTFYRMRHKIILERQESEIKTRFFTNISHEIRTPLTMIVSPIENLLASDTTPTIVKNQLKLVAKNTHRLLNMVNQILDFQKMAQTPLTVHRIVIAPFVENLYEGYTRNAEIRKIDYRFVNNVGDTLIWADGEALEKIILNLLSNAFKYTPAGRSITVTLRDQEYEVAIEVSDTGSGISRDKQQRLFRRFESFNEDKSNPSTGIGLSIVKELADKHRARIQVESELDKGSSFTLFLKKGIAHFEPEVTIDEETIKGVVNESHEVPEAIEPVSASDEMIRLDEHPTVLVVEDDDDLRQFICSILEEDYEVHEASNGREGFEKALELIPDFIVSDIMMPEEDGMQLLANVRRNLQTSHILFLLLTAKTTLDSKLEGLEQGADEYISKPFSVTFFRARVKNLLQRRNELQSYYRDRENISPLSSGKKSDNGPLPVNDNDLAFIRSINRFVEEHMGNNEYVIEDLAMEMGMSRTVFFKKVKGLTGLAPVEYIRDLLLQHAARLLTESGFNIKEIAYTVGLNDAKYFTRCFKKKYGMTPSEYRKRTEHNDITV</sequence>
<evidence type="ECO:0000256" key="6">
    <source>
        <dbReference type="PROSITE-ProRule" id="PRU00169"/>
    </source>
</evidence>
<evidence type="ECO:0000259" key="10">
    <source>
        <dbReference type="PROSITE" id="PS50110"/>
    </source>
</evidence>
<dbReference type="Pfam" id="PF07495">
    <property type="entry name" value="Y_Y_Y"/>
    <property type="match status" value="1"/>
</dbReference>
<keyword evidence="3 6" id="KW-0597">Phosphoprotein</keyword>
<keyword evidence="11" id="KW-0418">Kinase</keyword>
<dbReference type="GO" id="GO:0000155">
    <property type="term" value="F:phosphorelay sensor kinase activity"/>
    <property type="evidence" value="ECO:0007669"/>
    <property type="project" value="InterPro"/>
</dbReference>
<reference evidence="11 12" key="1">
    <citation type="submission" date="2016-08" db="EMBL/GenBank/DDBJ databases">
        <authorList>
            <person name="Seilhamer J.J."/>
        </authorList>
    </citation>
    <scope>NUCLEOTIDE SEQUENCE [LARGE SCALE GENOMIC DNA]</scope>
    <source>
        <strain evidence="11">ING2-E5A</strain>
    </source>
</reference>
<dbReference type="SMART" id="SM00387">
    <property type="entry name" value="HATPase_c"/>
    <property type="match status" value="1"/>
</dbReference>
<dbReference type="SUPFAM" id="SSF47384">
    <property type="entry name" value="Homodimeric domain of signal transducing histidine kinase"/>
    <property type="match status" value="1"/>
</dbReference>
<evidence type="ECO:0000313" key="11">
    <source>
        <dbReference type="EMBL" id="SCM55351.1"/>
    </source>
</evidence>
<keyword evidence="11" id="KW-0808">Transferase</keyword>
<dbReference type="Gene3D" id="2.130.10.10">
    <property type="entry name" value="YVTN repeat-like/Quinoprotein amine dehydrogenase"/>
    <property type="match status" value="3"/>
</dbReference>
<dbReference type="Pfam" id="PF00512">
    <property type="entry name" value="HisKA"/>
    <property type="match status" value="1"/>
</dbReference>
<dbReference type="InterPro" id="IPR004358">
    <property type="entry name" value="Sig_transdc_His_kin-like_C"/>
</dbReference>
<keyword evidence="5" id="KW-0804">Transcription</keyword>
<feature type="domain" description="Response regulatory" evidence="10">
    <location>
        <begin position="1220"/>
        <end position="1335"/>
    </location>
</feature>
<proteinExistence type="predicted"/>
<protein>
    <recommendedName>
        <fullName evidence="2">histidine kinase</fullName>
        <ecNumber evidence="2">2.7.13.3</ecNumber>
    </recommendedName>
</protein>
<dbReference type="InterPro" id="IPR011110">
    <property type="entry name" value="Reg_prop"/>
</dbReference>
<dbReference type="PANTHER" id="PTHR43547:SF2">
    <property type="entry name" value="HYBRID SIGNAL TRANSDUCTION HISTIDINE KINASE C"/>
    <property type="match status" value="1"/>
</dbReference>
<dbReference type="InterPro" id="IPR011006">
    <property type="entry name" value="CheY-like_superfamily"/>
</dbReference>
<name>A0A1G4G3Q1_9BACT</name>